<evidence type="ECO:0000256" key="1">
    <source>
        <dbReference type="ARBA" id="ARBA00010832"/>
    </source>
</evidence>
<comment type="caution">
    <text evidence="4">The sequence shown here is derived from an EMBL/GenBank/DDBJ whole genome shotgun (WGS) entry which is preliminary data.</text>
</comment>
<dbReference type="OrthoDB" id="8234923at2"/>
<feature type="region of interest" description="Disordered" evidence="2">
    <location>
        <begin position="163"/>
        <end position="185"/>
    </location>
</feature>
<evidence type="ECO:0000313" key="5">
    <source>
        <dbReference type="Proteomes" id="UP000434044"/>
    </source>
</evidence>
<name>A0A6N8EDU5_9GAMM</name>
<dbReference type="RefSeq" id="WP_155449109.1">
    <property type="nucleotide sequence ID" value="NZ_WNKT01000007.1"/>
</dbReference>
<dbReference type="EMBL" id="WNKT01000007">
    <property type="protein sequence ID" value="MTW20514.1"/>
    <property type="molecule type" value="Genomic_DNA"/>
</dbReference>
<evidence type="ECO:0000256" key="2">
    <source>
        <dbReference type="SAM" id="MobiDB-lite"/>
    </source>
</evidence>
<reference evidence="4 5" key="1">
    <citation type="submission" date="2019-11" db="EMBL/GenBank/DDBJ databases">
        <title>Whole-genome sequence of the anaerobic purple sulfur bacterium Allochromatium palmeri DSM 15591.</title>
        <authorList>
            <person name="Kyndt J.A."/>
            <person name="Meyer T.E."/>
        </authorList>
    </citation>
    <scope>NUCLEOTIDE SEQUENCE [LARGE SCALE GENOMIC DNA]</scope>
    <source>
        <strain evidence="4 5">DSM 15591</strain>
    </source>
</reference>
<organism evidence="4 5">
    <name type="scientific">Allochromatium palmeri</name>
    <dbReference type="NCBI Taxonomy" id="231048"/>
    <lineage>
        <taxon>Bacteria</taxon>
        <taxon>Pseudomonadati</taxon>
        <taxon>Pseudomonadota</taxon>
        <taxon>Gammaproteobacteria</taxon>
        <taxon>Chromatiales</taxon>
        <taxon>Chromatiaceae</taxon>
        <taxon>Allochromatium</taxon>
    </lineage>
</organism>
<comment type="similarity">
    <text evidence="1">Belongs to the HupH/HyaF family.</text>
</comment>
<sequence>MRQRPQLGRERDLLCLAQWSEMTVTSLSDIPVRVDCHMRQAGDPFMIDSVLSEIQTSLRRLIESGRPSVIDLRSLPRMRSATYQALKDALSTGEVTAVIEADVKITVRETQYPGVWWLTHANEQGGIVTEFIEITMIPDILRPHAADLRAGLNRLDQALTVSRVEPSTMTHAGTTQPNQTRGKRP</sequence>
<dbReference type="Pfam" id="PF04809">
    <property type="entry name" value="HupH_C"/>
    <property type="match status" value="1"/>
</dbReference>
<dbReference type="InterPro" id="IPR038527">
    <property type="entry name" value="HupH_C_sf"/>
</dbReference>
<dbReference type="AlphaFoldDB" id="A0A6N8EDU5"/>
<protein>
    <recommendedName>
        <fullName evidence="3">HupH hydrogenase expression protein C-terminal domain-containing protein</fullName>
    </recommendedName>
</protein>
<dbReference type="Proteomes" id="UP000434044">
    <property type="component" value="Unassembled WGS sequence"/>
</dbReference>
<evidence type="ECO:0000259" key="3">
    <source>
        <dbReference type="Pfam" id="PF04809"/>
    </source>
</evidence>
<accession>A0A6N8EDU5</accession>
<proteinExistence type="inferred from homology"/>
<dbReference type="Gene3D" id="3.30.1370.140">
    <property type="entry name" value="HupH hydrogenase expression protein, C-terminal domain"/>
    <property type="match status" value="1"/>
</dbReference>
<feature type="domain" description="HupH hydrogenase expression protein C-terminal" evidence="3">
    <location>
        <begin position="49"/>
        <end position="160"/>
    </location>
</feature>
<gene>
    <name evidence="4" type="ORF">GJ668_05320</name>
</gene>
<evidence type="ECO:0000313" key="4">
    <source>
        <dbReference type="EMBL" id="MTW20514.1"/>
    </source>
</evidence>
<feature type="compositionally biased region" description="Polar residues" evidence="2">
    <location>
        <begin position="165"/>
        <end position="185"/>
    </location>
</feature>
<dbReference type="InterPro" id="IPR006894">
    <property type="entry name" value="HupH_Hydgase_express_prot_C"/>
</dbReference>
<keyword evidence="5" id="KW-1185">Reference proteome</keyword>